<sequence>MAAPEKEPLQPKDGKEKGNARNGGVKLKPNPERTANFLSRLFFWYIGPLFIYGYRRNLEPSDMFEPLPEQESRAATEELRKGWENEQKTAKTAGRPPSLMKAMLRTYRGSLSWCGLLLFLEEVIKLVQPLFMGRLIRYFRFDHPLTAQDAYIAAAGVAITSALVATVHHPYFYGLQKIGLRVKVAASGLVTEKGFGLSSAAIRDTSVGHMVNLLSTDVTKYDMSFIFFHYIWVSPLIVIGYSIVIYQQIGVAAIAGFAAYFLLFPIQGLISKKMGQFRHGVAARSDKRLSVMTEILAGIRLIKMYSWEDAFSDIVKHLRHNELQMIRKQASCQALLMGLFWPSSKLVILFAAIAYFVQGELMLAEPIFVASALFHACRLPVMLFLPLGIAMFQEARVSTQRIQAFLALEDFHPVERKPEGHDNSEIPMERLGASAERKPLIRNGQSELTEQWCELQPDNPKTLVELSNYSSSWARPNADIYLLDDPLSAVDAAVGRFIFDK</sequence>
<proteinExistence type="inferred from homology"/>
<keyword evidence="6" id="KW-0067">ATP-binding</keyword>
<dbReference type="InterPro" id="IPR050173">
    <property type="entry name" value="ABC_transporter_C-like"/>
</dbReference>
<dbReference type="GO" id="GO:0005524">
    <property type="term" value="F:ATP binding"/>
    <property type="evidence" value="ECO:0007669"/>
    <property type="project" value="UniProtKB-KW"/>
</dbReference>
<keyword evidence="4 10" id="KW-0812">Transmembrane</keyword>
<gene>
    <name evidence="12" type="ORF">MSPICULIGERA_LOCUS11073</name>
</gene>
<evidence type="ECO:0000256" key="5">
    <source>
        <dbReference type="ARBA" id="ARBA00022741"/>
    </source>
</evidence>
<feature type="transmembrane region" description="Helical" evidence="10">
    <location>
        <begin position="249"/>
        <end position="270"/>
    </location>
</feature>
<feature type="region of interest" description="Disordered" evidence="9">
    <location>
        <begin position="1"/>
        <end position="29"/>
    </location>
</feature>
<evidence type="ECO:0000256" key="3">
    <source>
        <dbReference type="ARBA" id="ARBA00022448"/>
    </source>
</evidence>
<evidence type="ECO:0000256" key="1">
    <source>
        <dbReference type="ARBA" id="ARBA00004141"/>
    </source>
</evidence>
<dbReference type="PROSITE" id="PS50929">
    <property type="entry name" value="ABC_TM1F"/>
    <property type="match status" value="1"/>
</dbReference>
<dbReference type="EMBL" id="CATQJA010002604">
    <property type="protein sequence ID" value="CAJ0572691.1"/>
    <property type="molecule type" value="Genomic_DNA"/>
</dbReference>
<evidence type="ECO:0000256" key="10">
    <source>
        <dbReference type="SAM" id="Phobius"/>
    </source>
</evidence>
<comment type="caution">
    <text evidence="12">The sequence shown here is derived from an EMBL/GenBank/DDBJ whole genome shotgun (WGS) entry which is preliminary data.</text>
</comment>
<evidence type="ECO:0000259" key="11">
    <source>
        <dbReference type="PROSITE" id="PS50929"/>
    </source>
</evidence>
<keyword evidence="13" id="KW-1185">Reference proteome</keyword>
<feature type="transmembrane region" description="Helical" evidence="10">
    <location>
        <begin position="37"/>
        <end position="54"/>
    </location>
</feature>
<feature type="domain" description="ABC transmembrane type-1" evidence="11">
    <location>
        <begin position="113"/>
        <end position="393"/>
    </location>
</feature>
<organism evidence="12 13">
    <name type="scientific">Mesorhabditis spiculigera</name>
    <dbReference type="NCBI Taxonomy" id="96644"/>
    <lineage>
        <taxon>Eukaryota</taxon>
        <taxon>Metazoa</taxon>
        <taxon>Ecdysozoa</taxon>
        <taxon>Nematoda</taxon>
        <taxon>Chromadorea</taxon>
        <taxon>Rhabditida</taxon>
        <taxon>Rhabditina</taxon>
        <taxon>Rhabditomorpha</taxon>
        <taxon>Rhabditoidea</taxon>
        <taxon>Rhabditidae</taxon>
        <taxon>Mesorhabditinae</taxon>
        <taxon>Mesorhabditis</taxon>
    </lineage>
</organism>
<keyword evidence="8 10" id="KW-0472">Membrane</keyword>
<evidence type="ECO:0000256" key="7">
    <source>
        <dbReference type="ARBA" id="ARBA00022989"/>
    </source>
</evidence>
<evidence type="ECO:0000256" key="4">
    <source>
        <dbReference type="ARBA" id="ARBA00022692"/>
    </source>
</evidence>
<dbReference type="FunFam" id="1.20.1560.10:FF:000026">
    <property type="entry name" value="Multidrug resistance-associated protein lethal(2)03659"/>
    <property type="match status" value="1"/>
</dbReference>
<dbReference type="GO" id="GO:0016020">
    <property type="term" value="C:membrane"/>
    <property type="evidence" value="ECO:0007669"/>
    <property type="project" value="UniProtKB-SubCell"/>
</dbReference>
<comment type="subcellular location">
    <subcellularLocation>
        <location evidence="1">Membrane</location>
        <topology evidence="1">Multi-pass membrane protein</topology>
    </subcellularLocation>
</comment>
<feature type="transmembrane region" description="Helical" evidence="10">
    <location>
        <begin position="225"/>
        <end position="243"/>
    </location>
</feature>
<evidence type="ECO:0000313" key="13">
    <source>
        <dbReference type="Proteomes" id="UP001177023"/>
    </source>
</evidence>
<protein>
    <recommendedName>
        <fullName evidence="11">ABC transmembrane type-1 domain-containing protein</fullName>
    </recommendedName>
</protein>
<feature type="transmembrane region" description="Helical" evidence="10">
    <location>
        <begin position="110"/>
        <end position="131"/>
    </location>
</feature>
<feature type="transmembrane region" description="Helical" evidence="10">
    <location>
        <begin position="151"/>
        <end position="173"/>
    </location>
</feature>
<accession>A0AA36CQM7</accession>
<name>A0AA36CQM7_9BILA</name>
<dbReference type="SUPFAM" id="SSF90123">
    <property type="entry name" value="ABC transporter transmembrane region"/>
    <property type="match status" value="1"/>
</dbReference>
<dbReference type="InterPro" id="IPR036640">
    <property type="entry name" value="ABC1_TM_sf"/>
</dbReference>
<feature type="transmembrane region" description="Helical" evidence="10">
    <location>
        <begin position="334"/>
        <end position="356"/>
    </location>
</feature>
<keyword evidence="7 10" id="KW-1133">Transmembrane helix</keyword>
<dbReference type="GO" id="GO:0140359">
    <property type="term" value="F:ABC-type transporter activity"/>
    <property type="evidence" value="ECO:0007669"/>
    <property type="project" value="InterPro"/>
</dbReference>
<evidence type="ECO:0000256" key="6">
    <source>
        <dbReference type="ARBA" id="ARBA00022840"/>
    </source>
</evidence>
<dbReference type="Proteomes" id="UP001177023">
    <property type="component" value="Unassembled WGS sequence"/>
</dbReference>
<evidence type="ECO:0000256" key="8">
    <source>
        <dbReference type="ARBA" id="ARBA00023136"/>
    </source>
</evidence>
<dbReference type="AlphaFoldDB" id="A0AA36CQM7"/>
<reference evidence="12" key="1">
    <citation type="submission" date="2023-06" db="EMBL/GenBank/DDBJ databases">
        <authorList>
            <person name="Delattre M."/>
        </authorList>
    </citation>
    <scope>NUCLEOTIDE SEQUENCE</scope>
    <source>
        <strain evidence="12">AF72</strain>
    </source>
</reference>
<evidence type="ECO:0000256" key="2">
    <source>
        <dbReference type="ARBA" id="ARBA00009726"/>
    </source>
</evidence>
<dbReference type="Pfam" id="PF00664">
    <property type="entry name" value="ABC_membrane"/>
    <property type="match status" value="1"/>
</dbReference>
<dbReference type="InterPro" id="IPR011527">
    <property type="entry name" value="ABC1_TM_dom"/>
</dbReference>
<keyword evidence="5" id="KW-0547">Nucleotide-binding</keyword>
<feature type="transmembrane region" description="Helical" evidence="10">
    <location>
        <begin position="368"/>
        <end position="392"/>
    </location>
</feature>
<feature type="compositionally biased region" description="Basic and acidic residues" evidence="9">
    <location>
        <begin position="1"/>
        <end position="19"/>
    </location>
</feature>
<dbReference type="PANTHER" id="PTHR24223:SF456">
    <property type="entry name" value="MULTIDRUG RESISTANCE-ASSOCIATED PROTEIN LETHAL(2)03659"/>
    <property type="match status" value="1"/>
</dbReference>
<comment type="similarity">
    <text evidence="2">Belongs to the ABC transporter superfamily. ABCC family. Conjugate transporter (TC 3.A.1.208) subfamily.</text>
</comment>
<dbReference type="PANTHER" id="PTHR24223">
    <property type="entry name" value="ATP-BINDING CASSETTE SUB-FAMILY C"/>
    <property type="match status" value="1"/>
</dbReference>
<evidence type="ECO:0000256" key="9">
    <source>
        <dbReference type="SAM" id="MobiDB-lite"/>
    </source>
</evidence>
<evidence type="ECO:0000313" key="12">
    <source>
        <dbReference type="EMBL" id="CAJ0572691.1"/>
    </source>
</evidence>
<dbReference type="Gene3D" id="1.20.1560.10">
    <property type="entry name" value="ABC transporter type 1, transmembrane domain"/>
    <property type="match status" value="1"/>
</dbReference>
<feature type="non-terminal residue" evidence="12">
    <location>
        <position position="501"/>
    </location>
</feature>
<keyword evidence="3" id="KW-0813">Transport</keyword>